<evidence type="ECO:0000313" key="10">
    <source>
        <dbReference type="Proteomes" id="UP000063429"/>
    </source>
</evidence>
<keyword evidence="10" id="KW-1185">Reference proteome</keyword>
<comment type="similarity">
    <text evidence="2">Belongs to the UPF0702 family.</text>
</comment>
<reference evidence="10" key="1">
    <citation type="journal article" date="2015" name="Genome Announc.">
        <title>Complete Genome Sequence of Herbaspirillum hiltneri N3 (DSM 17495), Isolated from Surface-Sterilized Wheat Roots.</title>
        <authorList>
            <person name="Guizelini D."/>
            <person name="Saizaki P.M."/>
            <person name="Coimbra N.A."/>
            <person name="Weiss V.A."/>
            <person name="Faoro H."/>
            <person name="Sfeir M.Z."/>
            <person name="Baura V.A."/>
            <person name="Monteiro R.A."/>
            <person name="Chubatsu L.S."/>
            <person name="Souza E.M."/>
            <person name="Cruz L.M."/>
            <person name="Pedrosa F.O."/>
            <person name="Raittz R.T."/>
            <person name="Marchaukoski J.N."/>
            <person name="Steffens M.B."/>
        </authorList>
    </citation>
    <scope>NUCLEOTIDE SEQUENCE [LARGE SCALE GENOMIC DNA]</scope>
    <source>
        <strain evidence="10">N3</strain>
    </source>
</reference>
<dbReference type="RefSeq" id="WP_053201795.1">
    <property type="nucleotide sequence ID" value="NZ_CP011409.1"/>
</dbReference>
<organism evidence="9 10">
    <name type="scientific">Herbaspirillum hiltneri N3</name>
    <dbReference type="NCBI Taxonomy" id="1262470"/>
    <lineage>
        <taxon>Bacteria</taxon>
        <taxon>Pseudomonadati</taxon>
        <taxon>Pseudomonadota</taxon>
        <taxon>Betaproteobacteria</taxon>
        <taxon>Burkholderiales</taxon>
        <taxon>Oxalobacteraceae</taxon>
        <taxon>Herbaspirillum</taxon>
    </lineage>
</organism>
<evidence type="ECO:0000256" key="2">
    <source>
        <dbReference type="ARBA" id="ARBA00006448"/>
    </source>
</evidence>
<keyword evidence="5 7" id="KW-1133">Transmembrane helix</keyword>
<dbReference type="InterPro" id="IPR023090">
    <property type="entry name" value="UPF0702_alpha/beta_dom_sf"/>
</dbReference>
<evidence type="ECO:0000313" key="9">
    <source>
        <dbReference type="EMBL" id="AKZ65517.1"/>
    </source>
</evidence>
<feature type="domain" description="YetF C-terminal" evidence="8">
    <location>
        <begin position="95"/>
        <end position="162"/>
    </location>
</feature>
<sequence>MNIDWSALFQFSVPIEEIVVRGTLMYAFLFILFRLLLRRDVGNVGISDFLLVVIIADASQNGMSGDANSVPDAMLLVLTLTFWNYAIDFASYYSKPLQRLLEPRPLTLIRNGKVLRRNMRKEFVTMAEIESKLRENGVTDISHVREMIMESDGEISVIRKDQK</sequence>
<keyword evidence="4 7" id="KW-0812">Transmembrane</keyword>
<evidence type="ECO:0000256" key="3">
    <source>
        <dbReference type="ARBA" id="ARBA00022475"/>
    </source>
</evidence>
<evidence type="ECO:0000256" key="1">
    <source>
        <dbReference type="ARBA" id="ARBA00004651"/>
    </source>
</evidence>
<feature type="transmembrane region" description="Helical" evidence="7">
    <location>
        <begin position="18"/>
        <end position="37"/>
    </location>
</feature>
<dbReference type="Pfam" id="PF04239">
    <property type="entry name" value="DUF421"/>
    <property type="match status" value="1"/>
</dbReference>
<dbReference type="PANTHER" id="PTHR34582">
    <property type="entry name" value="UPF0702 TRANSMEMBRANE PROTEIN YCAP"/>
    <property type="match status" value="1"/>
</dbReference>
<evidence type="ECO:0000256" key="7">
    <source>
        <dbReference type="SAM" id="Phobius"/>
    </source>
</evidence>
<dbReference type="Proteomes" id="UP000063429">
    <property type="component" value="Chromosome"/>
</dbReference>
<comment type="subcellular location">
    <subcellularLocation>
        <location evidence="1">Cell membrane</location>
        <topology evidence="1">Multi-pass membrane protein</topology>
    </subcellularLocation>
</comment>
<dbReference type="Gene3D" id="3.30.240.20">
    <property type="entry name" value="bsu07140 like domains"/>
    <property type="match status" value="1"/>
</dbReference>
<gene>
    <name evidence="9" type="ORF">F506_19180</name>
</gene>
<dbReference type="PANTHER" id="PTHR34582:SF6">
    <property type="entry name" value="UPF0702 TRANSMEMBRANE PROTEIN YCAP"/>
    <property type="match status" value="1"/>
</dbReference>
<evidence type="ECO:0000259" key="8">
    <source>
        <dbReference type="Pfam" id="PF04239"/>
    </source>
</evidence>
<dbReference type="InterPro" id="IPR007353">
    <property type="entry name" value="DUF421"/>
</dbReference>
<name>A0ABN4I3G9_9BURK</name>
<keyword evidence="6 7" id="KW-0472">Membrane</keyword>
<protein>
    <submittedName>
        <fullName evidence="9">Membrane protein</fullName>
    </submittedName>
</protein>
<evidence type="ECO:0000256" key="6">
    <source>
        <dbReference type="ARBA" id="ARBA00023136"/>
    </source>
</evidence>
<evidence type="ECO:0000256" key="5">
    <source>
        <dbReference type="ARBA" id="ARBA00022989"/>
    </source>
</evidence>
<proteinExistence type="inferred from homology"/>
<accession>A0ABN4I3G9</accession>
<evidence type="ECO:0000256" key="4">
    <source>
        <dbReference type="ARBA" id="ARBA00022692"/>
    </source>
</evidence>
<dbReference type="EMBL" id="CP011409">
    <property type="protein sequence ID" value="AKZ65517.1"/>
    <property type="molecule type" value="Genomic_DNA"/>
</dbReference>
<keyword evidence="3" id="KW-1003">Cell membrane</keyword>